<dbReference type="SUPFAM" id="SSF52317">
    <property type="entry name" value="Class I glutamine amidotransferase-like"/>
    <property type="match status" value="1"/>
</dbReference>
<evidence type="ECO:0000259" key="1">
    <source>
        <dbReference type="Pfam" id="PF01965"/>
    </source>
</evidence>
<reference evidence="2" key="1">
    <citation type="submission" date="2023-03" db="EMBL/GenBank/DDBJ databases">
        <title>Edaphobacter sp.</title>
        <authorList>
            <person name="Huber K.J."/>
            <person name="Papendorf J."/>
            <person name="Pilke C."/>
            <person name="Bunk B."/>
            <person name="Sproeer C."/>
            <person name="Pester M."/>
        </authorList>
    </citation>
    <scope>NUCLEOTIDE SEQUENCE</scope>
    <source>
        <strain evidence="2">DSM 110680</strain>
    </source>
</reference>
<dbReference type="RefSeq" id="WP_348260657.1">
    <property type="nucleotide sequence ID" value="NZ_CP121196.1"/>
</dbReference>
<dbReference type="Gene3D" id="3.40.50.880">
    <property type="match status" value="1"/>
</dbReference>
<evidence type="ECO:0000313" key="2">
    <source>
        <dbReference type="EMBL" id="XBH15424.1"/>
    </source>
</evidence>
<dbReference type="GO" id="GO:0005737">
    <property type="term" value="C:cytoplasm"/>
    <property type="evidence" value="ECO:0007669"/>
    <property type="project" value="TreeGrafter"/>
</dbReference>
<name>A0AAU7DC90_9BACT</name>
<sequence length="207" mass="22552">MRGRDVYVFVFDGVADWESAFAIAGINNPQFQRVPGRYRVVTVGCSIHPVTTMGGMRILPDISVAEIEINRAAMLILPGGGLWTDDNCAHILDVGRRFRIRGIPVAAISEATLALARAGMLDDFHHTSNSREYLAATGYHGVAFYCDVPAIADEGLITASGFASVGFAREIFRELGLYAQPSLDAWYALLRFGDASRYSDVLTCASR</sequence>
<dbReference type="PANTHER" id="PTHR48094">
    <property type="entry name" value="PROTEIN/NUCLEIC ACID DEGLYCASE DJ-1-RELATED"/>
    <property type="match status" value="1"/>
</dbReference>
<protein>
    <submittedName>
        <fullName evidence="2">DJ-1/PfpI family protein</fullName>
    </submittedName>
</protein>
<dbReference type="InterPro" id="IPR050325">
    <property type="entry name" value="Prot/Nucl_acid_deglycase"/>
</dbReference>
<dbReference type="PANTHER" id="PTHR48094:SF19">
    <property type="entry name" value="DJ-1_PFPI DOMAIN-CONTAINING PROTEIN"/>
    <property type="match status" value="1"/>
</dbReference>
<dbReference type="Pfam" id="PF01965">
    <property type="entry name" value="DJ-1_PfpI"/>
    <property type="match status" value="1"/>
</dbReference>
<dbReference type="AlphaFoldDB" id="A0AAU7DC90"/>
<organism evidence="2">
    <name type="scientific">Telmatobacter sp. DSM 110680</name>
    <dbReference type="NCBI Taxonomy" id="3036704"/>
    <lineage>
        <taxon>Bacteria</taxon>
        <taxon>Pseudomonadati</taxon>
        <taxon>Acidobacteriota</taxon>
        <taxon>Terriglobia</taxon>
        <taxon>Terriglobales</taxon>
        <taxon>Acidobacteriaceae</taxon>
        <taxon>Telmatobacter</taxon>
    </lineage>
</organism>
<gene>
    <name evidence="2" type="ORF">P8935_12675</name>
</gene>
<feature type="domain" description="DJ-1/PfpI" evidence="1">
    <location>
        <begin position="5"/>
        <end position="172"/>
    </location>
</feature>
<proteinExistence type="predicted"/>
<accession>A0AAU7DC90</accession>
<dbReference type="EMBL" id="CP121196">
    <property type="protein sequence ID" value="XBH15424.1"/>
    <property type="molecule type" value="Genomic_DNA"/>
</dbReference>
<dbReference type="InterPro" id="IPR029062">
    <property type="entry name" value="Class_I_gatase-like"/>
</dbReference>
<dbReference type="InterPro" id="IPR002818">
    <property type="entry name" value="DJ-1/PfpI"/>
</dbReference>